<evidence type="ECO:0000256" key="9">
    <source>
        <dbReference type="RuleBase" id="RU000461"/>
    </source>
</evidence>
<dbReference type="PANTHER" id="PTHR46206">
    <property type="entry name" value="CYTOCHROME P450"/>
    <property type="match status" value="1"/>
</dbReference>
<evidence type="ECO:0000256" key="4">
    <source>
        <dbReference type="ARBA" id="ARBA00022723"/>
    </source>
</evidence>
<keyword evidence="3 8" id="KW-0349">Heme</keyword>
<dbReference type="EMBL" id="CP042196">
    <property type="protein sequence ID" value="QDS74724.1"/>
    <property type="molecule type" value="Genomic_DNA"/>
</dbReference>
<evidence type="ECO:0000256" key="2">
    <source>
        <dbReference type="ARBA" id="ARBA00010617"/>
    </source>
</evidence>
<dbReference type="AlphaFoldDB" id="A0A517LGF9"/>
<keyword evidence="6 8" id="KW-0408">Iron</keyword>
<proteinExistence type="inferred from homology"/>
<reference evidence="10 11" key="1">
    <citation type="submission" date="2019-07" db="EMBL/GenBank/DDBJ databases">
        <title>Finished genome of Venturia effusa.</title>
        <authorList>
            <person name="Young C.A."/>
            <person name="Cox M.P."/>
            <person name="Ganley A.R.D."/>
            <person name="David W.J."/>
        </authorList>
    </citation>
    <scope>NUCLEOTIDE SEQUENCE [LARGE SCALE GENOMIC DNA]</scope>
    <source>
        <strain evidence="11">albino</strain>
    </source>
</reference>
<dbReference type="GO" id="GO:0004497">
    <property type="term" value="F:monooxygenase activity"/>
    <property type="evidence" value="ECO:0007669"/>
    <property type="project" value="UniProtKB-KW"/>
</dbReference>
<comment type="cofactor">
    <cofactor evidence="1 8">
        <name>heme</name>
        <dbReference type="ChEBI" id="CHEBI:30413"/>
    </cofactor>
</comment>
<dbReference type="SUPFAM" id="SSF48264">
    <property type="entry name" value="Cytochrome P450"/>
    <property type="match status" value="1"/>
</dbReference>
<gene>
    <name evidence="10" type="ORF">FKW77_000811</name>
</gene>
<evidence type="ECO:0000256" key="3">
    <source>
        <dbReference type="ARBA" id="ARBA00022617"/>
    </source>
</evidence>
<evidence type="ECO:0008006" key="12">
    <source>
        <dbReference type="Google" id="ProtNLM"/>
    </source>
</evidence>
<keyword evidence="4 8" id="KW-0479">Metal-binding</keyword>
<dbReference type="InterPro" id="IPR001128">
    <property type="entry name" value="Cyt_P450"/>
</dbReference>
<keyword evidence="7 9" id="KW-0503">Monooxygenase</keyword>
<name>A0A517LGF9_9PEZI</name>
<dbReference type="PRINTS" id="PR00465">
    <property type="entry name" value="EP450IV"/>
</dbReference>
<dbReference type="STRING" id="50376.A0A517LGF9"/>
<comment type="similarity">
    <text evidence="2 9">Belongs to the cytochrome P450 family.</text>
</comment>
<evidence type="ECO:0000313" key="11">
    <source>
        <dbReference type="Proteomes" id="UP000316270"/>
    </source>
</evidence>
<dbReference type="InterPro" id="IPR036396">
    <property type="entry name" value="Cyt_P450_sf"/>
</dbReference>
<dbReference type="InterPro" id="IPR017972">
    <property type="entry name" value="Cyt_P450_CS"/>
</dbReference>
<evidence type="ECO:0000256" key="8">
    <source>
        <dbReference type="PIRSR" id="PIRSR602403-1"/>
    </source>
</evidence>
<evidence type="ECO:0000256" key="6">
    <source>
        <dbReference type="ARBA" id="ARBA00023004"/>
    </source>
</evidence>
<dbReference type="OrthoDB" id="1844152at2759"/>
<keyword evidence="5 9" id="KW-0560">Oxidoreductase</keyword>
<accession>A0A517LGF9</accession>
<organism evidence="10 11">
    <name type="scientific">Venturia effusa</name>
    <dbReference type="NCBI Taxonomy" id="50376"/>
    <lineage>
        <taxon>Eukaryota</taxon>
        <taxon>Fungi</taxon>
        <taxon>Dikarya</taxon>
        <taxon>Ascomycota</taxon>
        <taxon>Pezizomycotina</taxon>
        <taxon>Dothideomycetes</taxon>
        <taxon>Pleosporomycetidae</taxon>
        <taxon>Venturiales</taxon>
        <taxon>Venturiaceae</taxon>
        <taxon>Venturia</taxon>
    </lineage>
</organism>
<evidence type="ECO:0000256" key="5">
    <source>
        <dbReference type="ARBA" id="ARBA00023002"/>
    </source>
</evidence>
<sequence length="519" mass="59669">MEILPHSSLFEASLSTRNALCSAFVMLVAYFVYNLILDDKSIPGFEVAGKRPGEWTNMRARYRFILNAKDVVETGLKQAKNGIFQVITHSGPQVVLPVRFLDEIRNNPHLDLHGMPKDDWFSEYAAFSPIRVMERGHVMVNMINRKLTTSLALVTAPVNEETNIAMERVWPRTDEWRPSLFVNESLELVAQVSSRIFVGAPLCRNPEWIRLAKNFTVDFVTAAYAMRFIPTPFRPLFYYILPPVYKLKNTVKAAHVILKPEVEERRRVRNEALARGEATPKRLDSFEWIDDVARSDGQENFDAVGAQLVLSFVAMHTTSMATTNVLYDIIEHSELIPELRQEIITVMKEDQGWQKTSLYKLKLLDSVMKESQRMSLGGTINISRHAQQDITLSDGTTIPKDARLGVPMLHMHDPEFYPNPETFDGKRFLRLRELPENTNKYQFVTTSMDHLGFGHGKHACPGRFFASNEIKIMICHLLMKYDWRFKDNKRPANVRIFNETILDPKAEIQYKSRVSEVAF</sequence>
<dbReference type="GO" id="GO:0020037">
    <property type="term" value="F:heme binding"/>
    <property type="evidence" value="ECO:0007669"/>
    <property type="project" value="InterPro"/>
</dbReference>
<dbReference type="CDD" id="cd11041">
    <property type="entry name" value="CYP503A1-like"/>
    <property type="match status" value="1"/>
</dbReference>
<feature type="binding site" description="axial binding residue" evidence="8">
    <location>
        <position position="460"/>
    </location>
    <ligand>
        <name>heme</name>
        <dbReference type="ChEBI" id="CHEBI:30413"/>
    </ligand>
    <ligandPart>
        <name>Fe</name>
        <dbReference type="ChEBI" id="CHEBI:18248"/>
    </ligandPart>
</feature>
<dbReference type="InterPro" id="IPR002403">
    <property type="entry name" value="Cyt_P450_E_grp-IV"/>
</dbReference>
<dbReference type="PANTHER" id="PTHR46206:SF2">
    <property type="entry name" value="CYTOCHROME P450 MONOOXYGENASE AUSG-RELATED"/>
    <property type="match status" value="1"/>
</dbReference>
<dbReference type="PROSITE" id="PS00086">
    <property type="entry name" value="CYTOCHROME_P450"/>
    <property type="match status" value="1"/>
</dbReference>
<keyword evidence="11" id="KW-1185">Reference proteome</keyword>
<dbReference type="GO" id="GO:0016705">
    <property type="term" value="F:oxidoreductase activity, acting on paired donors, with incorporation or reduction of molecular oxygen"/>
    <property type="evidence" value="ECO:0007669"/>
    <property type="project" value="InterPro"/>
</dbReference>
<protein>
    <recommendedName>
        <fullName evidence="12">Cytochrome P450 monooxygenase</fullName>
    </recommendedName>
</protein>
<dbReference type="Gene3D" id="1.10.630.10">
    <property type="entry name" value="Cytochrome P450"/>
    <property type="match status" value="1"/>
</dbReference>
<dbReference type="Proteomes" id="UP000316270">
    <property type="component" value="Chromosome 12"/>
</dbReference>
<evidence type="ECO:0000256" key="1">
    <source>
        <dbReference type="ARBA" id="ARBA00001971"/>
    </source>
</evidence>
<evidence type="ECO:0000313" key="10">
    <source>
        <dbReference type="EMBL" id="QDS74724.1"/>
    </source>
</evidence>
<dbReference type="Pfam" id="PF00067">
    <property type="entry name" value="p450"/>
    <property type="match status" value="1"/>
</dbReference>
<dbReference type="GO" id="GO:0005506">
    <property type="term" value="F:iron ion binding"/>
    <property type="evidence" value="ECO:0007669"/>
    <property type="project" value="InterPro"/>
</dbReference>
<evidence type="ECO:0000256" key="7">
    <source>
        <dbReference type="ARBA" id="ARBA00023033"/>
    </source>
</evidence>